<feature type="domain" description="MobA-like NTP transferase" evidence="9">
    <location>
        <begin position="4"/>
        <end position="159"/>
    </location>
</feature>
<evidence type="ECO:0000256" key="5">
    <source>
        <dbReference type="ARBA" id="ARBA00022842"/>
    </source>
</evidence>
<dbReference type="RefSeq" id="WP_128693675.1">
    <property type="nucleotide sequence ID" value="NZ_LHQS01000002.1"/>
</dbReference>
<reference evidence="10 11" key="1">
    <citation type="journal article" date="2015" name="Int. J. Syst. Evol. Microbiol.">
        <title>Methanoculleus taiwanensis sp. nov., a methanogen isolated from deep marine sediment at the deformation front area near Taiwan.</title>
        <authorList>
            <person name="Weng C.Y."/>
            <person name="Chen S.C."/>
            <person name="Lai M.C."/>
            <person name="Wu S.Y."/>
            <person name="Lin S."/>
            <person name="Yang T.F."/>
            <person name="Chen P.C."/>
        </authorList>
    </citation>
    <scope>NUCLEOTIDE SEQUENCE [LARGE SCALE GENOMIC DNA]</scope>
    <source>
        <strain evidence="10 11">CYW4</strain>
    </source>
</reference>
<dbReference type="InterPro" id="IPR013482">
    <property type="entry name" value="Molybde_CF_guanTrfase"/>
</dbReference>
<keyword evidence="11" id="KW-1185">Reference proteome</keyword>
<feature type="binding site" evidence="8">
    <location>
        <position position="98"/>
    </location>
    <ligand>
        <name>Mg(2+)</name>
        <dbReference type="ChEBI" id="CHEBI:18420"/>
    </ligand>
</feature>
<dbReference type="PANTHER" id="PTHR19136:SF81">
    <property type="entry name" value="MOLYBDENUM COFACTOR GUANYLYLTRANSFERASE"/>
    <property type="match status" value="1"/>
</dbReference>
<dbReference type="EC" id="2.7.7.77" evidence="8"/>
<feature type="binding site" evidence="8">
    <location>
        <position position="98"/>
    </location>
    <ligand>
        <name>GTP</name>
        <dbReference type="ChEBI" id="CHEBI:37565"/>
    </ligand>
</feature>
<comment type="similarity">
    <text evidence="8">Belongs to the MobA family.</text>
</comment>
<comment type="function">
    <text evidence="8">Transfers a GMP moiety from GTP to Mo-molybdopterin (Mo-MPT) cofactor (Moco or molybdenum cofactor) to form Mo-molybdopterin guanine dinucleotide (Mo-MGD) cofactor.</text>
</comment>
<keyword evidence="1 8" id="KW-0963">Cytoplasm</keyword>
<dbReference type="GO" id="GO:0005525">
    <property type="term" value="F:GTP binding"/>
    <property type="evidence" value="ECO:0007669"/>
    <property type="project" value="UniProtKB-UniRule"/>
</dbReference>
<comment type="domain">
    <text evidence="8">The N-terminal domain determines nucleotide recognition and specific binding, while the C-terminal domain determines the specific binding to the target protein.</text>
</comment>
<proteinExistence type="inferred from homology"/>
<comment type="cofactor">
    <cofactor evidence="8">
        <name>Mg(2+)</name>
        <dbReference type="ChEBI" id="CHEBI:18420"/>
    </cofactor>
</comment>
<accession>A0A498GZ72</accession>
<dbReference type="GO" id="GO:0061603">
    <property type="term" value="F:molybdenum cofactor guanylyltransferase activity"/>
    <property type="evidence" value="ECO:0007669"/>
    <property type="project" value="UniProtKB-EC"/>
</dbReference>
<dbReference type="SUPFAM" id="SSF53448">
    <property type="entry name" value="Nucleotide-diphospho-sugar transferases"/>
    <property type="match status" value="1"/>
</dbReference>
<sequence>MRSAVVLVGGEARRAGGREKYFFTYHGKTFIDRLLDTLHAVVDEVVVVARNPGQCERFAEIESIRCIHDLRQGIGPIGGLHAGSQAVHGELIFVAACDMPCISRDVIEMLFESIGDCDAAIPCWNREMLEPLHAVYRRSALLEYLSEHESLSLRTMVRNLNTRYVAMDRIRQIDPELRTFVNINKLEELGEIDGLAADRDP</sequence>
<evidence type="ECO:0000256" key="2">
    <source>
        <dbReference type="ARBA" id="ARBA00022679"/>
    </source>
</evidence>
<gene>
    <name evidence="8" type="primary">mobA</name>
    <name evidence="10" type="ORF">ABH15_07080</name>
</gene>
<organism evidence="10 11">
    <name type="scientific">Methanoculleus taiwanensis</name>
    <dbReference type="NCBI Taxonomy" id="1550565"/>
    <lineage>
        <taxon>Archaea</taxon>
        <taxon>Methanobacteriati</taxon>
        <taxon>Methanobacteriota</taxon>
        <taxon>Stenosarchaea group</taxon>
        <taxon>Methanomicrobia</taxon>
        <taxon>Methanomicrobiales</taxon>
        <taxon>Methanomicrobiaceae</taxon>
        <taxon>Methanoculleus</taxon>
    </lineage>
</organism>
<keyword evidence="2 8" id="KW-0808">Transferase</keyword>
<dbReference type="PANTHER" id="PTHR19136">
    <property type="entry name" value="MOLYBDENUM COFACTOR GUANYLYLTRANSFERASE"/>
    <property type="match status" value="1"/>
</dbReference>
<dbReference type="GO" id="GO:0046872">
    <property type="term" value="F:metal ion binding"/>
    <property type="evidence" value="ECO:0007669"/>
    <property type="project" value="UniProtKB-KW"/>
</dbReference>
<evidence type="ECO:0000259" key="9">
    <source>
        <dbReference type="Pfam" id="PF12804"/>
    </source>
</evidence>
<dbReference type="GO" id="GO:0005737">
    <property type="term" value="C:cytoplasm"/>
    <property type="evidence" value="ECO:0007669"/>
    <property type="project" value="UniProtKB-SubCell"/>
</dbReference>
<dbReference type="EMBL" id="LHQS01000002">
    <property type="protein sequence ID" value="RXE55961.1"/>
    <property type="molecule type" value="Genomic_DNA"/>
</dbReference>
<comment type="caution">
    <text evidence="8">Lacks conserved residue(s) required for the propagation of feature annotation.</text>
</comment>
<feature type="binding site" evidence="8">
    <location>
        <position position="69"/>
    </location>
    <ligand>
        <name>GTP</name>
        <dbReference type="ChEBI" id="CHEBI:37565"/>
    </ligand>
</feature>
<evidence type="ECO:0000256" key="6">
    <source>
        <dbReference type="ARBA" id="ARBA00023134"/>
    </source>
</evidence>
<dbReference type="Proteomes" id="UP000290932">
    <property type="component" value="Unassembled WGS sequence"/>
</dbReference>
<evidence type="ECO:0000256" key="1">
    <source>
        <dbReference type="ARBA" id="ARBA00022490"/>
    </source>
</evidence>
<dbReference type="AlphaFoldDB" id="A0A498GZ72"/>
<keyword evidence="4 8" id="KW-0547">Nucleotide-binding</keyword>
<dbReference type="InterPro" id="IPR029044">
    <property type="entry name" value="Nucleotide-diphossugar_trans"/>
</dbReference>
<dbReference type="CDD" id="cd02503">
    <property type="entry name" value="MobA"/>
    <property type="match status" value="1"/>
</dbReference>
<comment type="subcellular location">
    <subcellularLocation>
        <location evidence="8">Cytoplasm</location>
    </subcellularLocation>
</comment>
<dbReference type="Gene3D" id="3.90.550.10">
    <property type="entry name" value="Spore Coat Polysaccharide Biosynthesis Protein SpsA, Chain A"/>
    <property type="match status" value="1"/>
</dbReference>
<evidence type="ECO:0000256" key="7">
    <source>
        <dbReference type="ARBA" id="ARBA00023150"/>
    </source>
</evidence>
<protein>
    <recommendedName>
        <fullName evidence="8">Probable molybdenum cofactor guanylyltransferase</fullName>
        <shortName evidence="8">MoCo guanylyltransferase</shortName>
        <ecNumber evidence="8">2.7.7.77</ecNumber>
    </recommendedName>
    <alternativeName>
        <fullName evidence="8">GTP:molybdopterin guanylyltransferase</fullName>
    </alternativeName>
    <alternativeName>
        <fullName evidence="8">Mo-MPT guanylyltransferase</fullName>
    </alternativeName>
    <alternativeName>
        <fullName evidence="8">Molybdopterin guanylyltransferase</fullName>
    </alternativeName>
    <alternativeName>
        <fullName evidence="8">Molybdopterin-guanine dinucleotide synthase</fullName>
        <shortName evidence="8">MGD synthase</shortName>
    </alternativeName>
</protein>
<evidence type="ECO:0000256" key="4">
    <source>
        <dbReference type="ARBA" id="ARBA00022741"/>
    </source>
</evidence>
<keyword evidence="7 8" id="KW-0501">Molybdenum cofactor biosynthesis</keyword>
<feature type="binding site" evidence="8">
    <location>
        <position position="20"/>
    </location>
    <ligand>
        <name>GTP</name>
        <dbReference type="ChEBI" id="CHEBI:37565"/>
    </ligand>
</feature>
<feature type="binding site" evidence="8">
    <location>
        <begin position="7"/>
        <end position="9"/>
    </location>
    <ligand>
        <name>GTP</name>
        <dbReference type="ChEBI" id="CHEBI:37565"/>
    </ligand>
</feature>
<comment type="catalytic activity">
    <reaction evidence="8">
        <text>Mo-molybdopterin + GTP + H(+) = Mo-molybdopterin guanine dinucleotide + diphosphate</text>
        <dbReference type="Rhea" id="RHEA:34243"/>
        <dbReference type="ChEBI" id="CHEBI:15378"/>
        <dbReference type="ChEBI" id="CHEBI:33019"/>
        <dbReference type="ChEBI" id="CHEBI:37565"/>
        <dbReference type="ChEBI" id="CHEBI:71302"/>
        <dbReference type="ChEBI" id="CHEBI:71310"/>
        <dbReference type="EC" id="2.7.7.77"/>
    </reaction>
</comment>
<keyword evidence="6 8" id="KW-0342">GTP-binding</keyword>
<evidence type="ECO:0000313" key="11">
    <source>
        <dbReference type="Proteomes" id="UP000290932"/>
    </source>
</evidence>
<evidence type="ECO:0000256" key="3">
    <source>
        <dbReference type="ARBA" id="ARBA00022723"/>
    </source>
</evidence>
<evidence type="ECO:0000313" key="10">
    <source>
        <dbReference type="EMBL" id="RXE55961.1"/>
    </source>
</evidence>
<evidence type="ECO:0000256" key="8">
    <source>
        <dbReference type="HAMAP-Rule" id="MF_00316"/>
    </source>
</evidence>
<dbReference type="OrthoDB" id="28434at2157"/>
<dbReference type="InterPro" id="IPR025877">
    <property type="entry name" value="MobA-like_NTP_Trfase"/>
</dbReference>
<dbReference type="GO" id="GO:0006777">
    <property type="term" value="P:Mo-molybdopterin cofactor biosynthetic process"/>
    <property type="evidence" value="ECO:0007669"/>
    <property type="project" value="UniProtKB-KW"/>
</dbReference>
<name>A0A498GZ72_9EURY</name>
<comment type="caution">
    <text evidence="10">The sequence shown here is derived from an EMBL/GenBank/DDBJ whole genome shotgun (WGS) entry which is preliminary data.</text>
</comment>
<dbReference type="Pfam" id="PF12804">
    <property type="entry name" value="NTP_transf_3"/>
    <property type="match status" value="1"/>
</dbReference>
<dbReference type="HAMAP" id="MF_00316">
    <property type="entry name" value="MobA"/>
    <property type="match status" value="1"/>
</dbReference>
<keyword evidence="3 8" id="KW-0479">Metal-binding</keyword>
<keyword evidence="5 8" id="KW-0460">Magnesium</keyword>